<dbReference type="PANTHER" id="PTHR43711">
    <property type="entry name" value="TWO-COMPONENT HISTIDINE KINASE"/>
    <property type="match status" value="1"/>
</dbReference>
<dbReference type="Gene3D" id="1.10.287.130">
    <property type="match status" value="1"/>
</dbReference>
<dbReference type="PROSITE" id="PS50109">
    <property type="entry name" value="HIS_KIN"/>
    <property type="match status" value="1"/>
</dbReference>
<dbReference type="InterPro" id="IPR003594">
    <property type="entry name" value="HATPase_dom"/>
</dbReference>
<evidence type="ECO:0000256" key="4">
    <source>
        <dbReference type="ARBA" id="ARBA00022679"/>
    </source>
</evidence>
<dbReference type="SMART" id="SM00388">
    <property type="entry name" value="HisKA"/>
    <property type="match status" value="1"/>
</dbReference>
<dbReference type="SUPFAM" id="SSF55781">
    <property type="entry name" value="GAF domain-like"/>
    <property type="match status" value="1"/>
</dbReference>
<dbReference type="GO" id="GO:0005524">
    <property type="term" value="F:ATP binding"/>
    <property type="evidence" value="ECO:0007669"/>
    <property type="project" value="UniProtKB-KW"/>
</dbReference>
<dbReference type="InterPro" id="IPR013656">
    <property type="entry name" value="PAS_4"/>
</dbReference>
<protein>
    <recommendedName>
        <fullName evidence="2">histidine kinase</fullName>
        <ecNumber evidence="2">2.7.13.3</ecNumber>
    </recommendedName>
</protein>
<dbReference type="Gene3D" id="3.40.50.2300">
    <property type="match status" value="1"/>
</dbReference>
<name>A0ABU2FBW9_9EURY</name>
<dbReference type="EMBL" id="JAMQON010000002">
    <property type="protein sequence ID" value="MDS0259721.1"/>
    <property type="molecule type" value="Genomic_DNA"/>
</dbReference>
<keyword evidence="10" id="KW-0067">ATP-binding</keyword>
<dbReference type="SMART" id="SM00065">
    <property type="entry name" value="GAF"/>
    <property type="match status" value="1"/>
</dbReference>
<keyword evidence="11" id="KW-1185">Reference proteome</keyword>
<dbReference type="InterPro" id="IPR000014">
    <property type="entry name" value="PAS"/>
</dbReference>
<dbReference type="InterPro" id="IPR005467">
    <property type="entry name" value="His_kinase_dom"/>
</dbReference>
<dbReference type="PANTHER" id="PTHR43711:SF1">
    <property type="entry name" value="HISTIDINE KINASE 1"/>
    <property type="match status" value="1"/>
</dbReference>
<evidence type="ECO:0000256" key="5">
    <source>
        <dbReference type="ARBA" id="ARBA00022777"/>
    </source>
</evidence>
<feature type="domain" description="Histidine kinase" evidence="8">
    <location>
        <begin position="433"/>
        <end position="631"/>
    </location>
</feature>
<dbReference type="EC" id="2.7.13.3" evidence="2"/>
<dbReference type="Pfam" id="PF08448">
    <property type="entry name" value="PAS_4"/>
    <property type="match status" value="1"/>
</dbReference>
<comment type="caution">
    <text evidence="7">Lacks conserved residue(s) required for the propagation of feature annotation.</text>
</comment>
<dbReference type="InterPro" id="IPR003661">
    <property type="entry name" value="HisK_dim/P_dom"/>
</dbReference>
<evidence type="ECO:0000259" key="8">
    <source>
        <dbReference type="PROSITE" id="PS50109"/>
    </source>
</evidence>
<dbReference type="Pfam" id="PF00072">
    <property type="entry name" value="Response_reg"/>
    <property type="match status" value="1"/>
</dbReference>
<dbReference type="SUPFAM" id="SSF55874">
    <property type="entry name" value="ATPase domain of HSP90 chaperone/DNA topoisomerase II/histidine kinase"/>
    <property type="match status" value="1"/>
</dbReference>
<feature type="domain" description="Response regulatory" evidence="9">
    <location>
        <begin position="20"/>
        <end position="132"/>
    </location>
</feature>
<organism evidence="10 11">
    <name type="scientific">Haloarcula saliterrae</name>
    <dbReference type="NCBI Taxonomy" id="2950534"/>
    <lineage>
        <taxon>Archaea</taxon>
        <taxon>Methanobacteriati</taxon>
        <taxon>Methanobacteriota</taxon>
        <taxon>Stenosarchaea group</taxon>
        <taxon>Halobacteria</taxon>
        <taxon>Halobacteriales</taxon>
        <taxon>Haloarculaceae</taxon>
        <taxon>Haloarcula</taxon>
    </lineage>
</organism>
<evidence type="ECO:0000313" key="10">
    <source>
        <dbReference type="EMBL" id="MDS0259721.1"/>
    </source>
</evidence>
<dbReference type="SUPFAM" id="SSF47384">
    <property type="entry name" value="Homodimeric domain of signal transducing histidine kinase"/>
    <property type="match status" value="1"/>
</dbReference>
<dbReference type="Pfam" id="PF01590">
    <property type="entry name" value="GAF"/>
    <property type="match status" value="1"/>
</dbReference>
<keyword evidence="4" id="KW-0808">Transferase</keyword>
<evidence type="ECO:0000256" key="3">
    <source>
        <dbReference type="ARBA" id="ARBA00022553"/>
    </source>
</evidence>
<dbReference type="SUPFAM" id="SSF52172">
    <property type="entry name" value="CheY-like"/>
    <property type="match status" value="1"/>
</dbReference>
<dbReference type="CDD" id="cd00130">
    <property type="entry name" value="PAS"/>
    <property type="match status" value="1"/>
</dbReference>
<dbReference type="SUPFAM" id="SSF55785">
    <property type="entry name" value="PYP-like sensor domain (PAS domain)"/>
    <property type="match status" value="1"/>
</dbReference>
<dbReference type="InterPro" id="IPR004358">
    <property type="entry name" value="Sig_transdc_His_kin-like_C"/>
</dbReference>
<dbReference type="Gene3D" id="3.30.450.20">
    <property type="entry name" value="PAS domain"/>
    <property type="match status" value="1"/>
</dbReference>
<gene>
    <name evidence="10" type="ORF">NDI56_09985</name>
</gene>
<dbReference type="InterPro" id="IPR029016">
    <property type="entry name" value="GAF-like_dom_sf"/>
</dbReference>
<evidence type="ECO:0000256" key="6">
    <source>
        <dbReference type="ARBA" id="ARBA00023012"/>
    </source>
</evidence>
<dbReference type="CDD" id="cd00156">
    <property type="entry name" value="REC"/>
    <property type="match status" value="1"/>
</dbReference>
<comment type="caution">
    <text evidence="10">The sequence shown here is derived from an EMBL/GenBank/DDBJ whole genome shotgun (WGS) entry which is preliminary data.</text>
</comment>
<dbReference type="InterPro" id="IPR036890">
    <property type="entry name" value="HATPase_C_sf"/>
</dbReference>
<dbReference type="Pfam" id="PF00512">
    <property type="entry name" value="HisKA"/>
    <property type="match status" value="1"/>
</dbReference>
<dbReference type="Proteomes" id="UP001259659">
    <property type="component" value="Unassembled WGS sequence"/>
</dbReference>
<reference evidence="10 11" key="1">
    <citation type="submission" date="2022-06" db="EMBL/GenBank/DDBJ databases">
        <title>Haloarcula sp. a new haloarchaeum isolate from saline soil.</title>
        <authorList>
            <person name="Strakova D."/>
            <person name="Galisteo C."/>
            <person name="Sanchez-Porro C."/>
            <person name="Ventosa A."/>
        </authorList>
    </citation>
    <scope>NUCLEOTIDE SEQUENCE [LARGE SCALE GENOMIC DNA]</scope>
    <source>
        <strain evidence="10 11">S1CR25-12</strain>
    </source>
</reference>
<dbReference type="RefSeq" id="WP_310919356.1">
    <property type="nucleotide sequence ID" value="NZ_JAMQON010000002.1"/>
</dbReference>
<dbReference type="InterPro" id="IPR036097">
    <property type="entry name" value="HisK_dim/P_sf"/>
</dbReference>
<dbReference type="Gene3D" id="3.30.450.40">
    <property type="match status" value="1"/>
</dbReference>
<keyword evidence="3" id="KW-0597">Phosphoprotein</keyword>
<evidence type="ECO:0000259" key="9">
    <source>
        <dbReference type="PROSITE" id="PS50110"/>
    </source>
</evidence>
<dbReference type="SMART" id="SM00448">
    <property type="entry name" value="REC"/>
    <property type="match status" value="1"/>
</dbReference>
<evidence type="ECO:0000313" key="11">
    <source>
        <dbReference type="Proteomes" id="UP001259659"/>
    </source>
</evidence>
<keyword evidence="6" id="KW-0902">Two-component regulatory system</keyword>
<dbReference type="CDD" id="cd00075">
    <property type="entry name" value="HATPase"/>
    <property type="match status" value="1"/>
</dbReference>
<keyword evidence="5" id="KW-0418">Kinase</keyword>
<sequence>MENPVVVGGRPLTATEERARVLVVDTDRTTVETLRAADAGYELRTARTVDDALAAVESEPVDCIVSEHALPEGTGIELLRAVRDRWPDLPFVLLTDSGDEGLASDAVGAGVTDYLPKTRTAALPDRLAAALADHAQRRAILGRMTDAFFAVDADWEFTYLNEQGRAVIADAVGEDRSASEFVGRSIWEVLPSAVDTQFYDAYHRAMDEQEPTFFEAHYAPLDTWFEVRAYPSPTGLSVYFQDVTERKERETALVERDRVLREVYRITSDKDRGFEEKIDALLGLGRDVLGTDCAALSKVDGNEYVFEIIHDPSGEVSQGDVVPLGATNCERAVVDERTLVLSDVGAEAPELTDRAGFTEMGISCYLGTPVWVDGDVDGTFCFYDTEPRSDAFSEWEVTLVDLLGSWVSYEQERERRAAQLTRERNRLEDFASLVSHDLRNPLTVALGRLDIVREQYEGDPDHVDTLEAALERMEDLIEDLLVLSRTGEQTVTPEPHVLQDVVGEAWEATGTAAATVRVHDGTASVHGDPVSFQQLFENLLRNAVEHGGDSVTVDVGLLPADEGFYVADDGPGIPEAEREQVFESGYTTSEDGTGFGLRIVAEILDAHGWDVVVTESESGGARFEVIGPSVDR</sequence>
<evidence type="ECO:0000256" key="7">
    <source>
        <dbReference type="PROSITE-ProRule" id="PRU00169"/>
    </source>
</evidence>
<dbReference type="Pfam" id="PF02518">
    <property type="entry name" value="HATPase_c"/>
    <property type="match status" value="1"/>
</dbReference>
<proteinExistence type="predicted"/>
<dbReference type="InterPro" id="IPR035965">
    <property type="entry name" value="PAS-like_dom_sf"/>
</dbReference>
<dbReference type="InterPro" id="IPR050736">
    <property type="entry name" value="Sensor_HK_Regulatory"/>
</dbReference>
<evidence type="ECO:0000256" key="2">
    <source>
        <dbReference type="ARBA" id="ARBA00012438"/>
    </source>
</evidence>
<dbReference type="InterPro" id="IPR003018">
    <property type="entry name" value="GAF"/>
</dbReference>
<dbReference type="InterPro" id="IPR011006">
    <property type="entry name" value="CheY-like_superfamily"/>
</dbReference>
<dbReference type="PROSITE" id="PS50110">
    <property type="entry name" value="RESPONSE_REGULATORY"/>
    <property type="match status" value="1"/>
</dbReference>
<comment type="catalytic activity">
    <reaction evidence="1">
        <text>ATP + protein L-histidine = ADP + protein N-phospho-L-histidine.</text>
        <dbReference type="EC" id="2.7.13.3"/>
    </reaction>
</comment>
<dbReference type="InterPro" id="IPR001789">
    <property type="entry name" value="Sig_transdc_resp-reg_receiver"/>
</dbReference>
<accession>A0ABU2FBW9</accession>
<dbReference type="CDD" id="cd00082">
    <property type="entry name" value="HisKA"/>
    <property type="match status" value="1"/>
</dbReference>
<dbReference type="Gene3D" id="3.30.565.10">
    <property type="entry name" value="Histidine kinase-like ATPase, C-terminal domain"/>
    <property type="match status" value="1"/>
</dbReference>
<keyword evidence="10" id="KW-0547">Nucleotide-binding</keyword>
<dbReference type="SMART" id="SM00387">
    <property type="entry name" value="HATPase_c"/>
    <property type="match status" value="1"/>
</dbReference>
<evidence type="ECO:0000256" key="1">
    <source>
        <dbReference type="ARBA" id="ARBA00000085"/>
    </source>
</evidence>
<dbReference type="PRINTS" id="PR00344">
    <property type="entry name" value="BCTRLSENSOR"/>
</dbReference>